<dbReference type="SUPFAM" id="SSF57701">
    <property type="entry name" value="Zn2/Cys6 DNA-binding domain"/>
    <property type="match status" value="1"/>
</dbReference>
<evidence type="ECO:0000256" key="2">
    <source>
        <dbReference type="ARBA" id="ARBA00023015"/>
    </source>
</evidence>
<dbReference type="Proteomes" id="UP000452235">
    <property type="component" value="Unassembled WGS sequence"/>
</dbReference>
<evidence type="ECO:0000313" key="6">
    <source>
        <dbReference type="EMBL" id="GFF13526.1"/>
    </source>
</evidence>
<accession>A0A5M3YZK8</accession>
<dbReference type="InterPro" id="IPR036864">
    <property type="entry name" value="Zn2-C6_fun-type_DNA-bd_sf"/>
</dbReference>
<dbReference type="AlphaFoldDB" id="A0A5M3YZK8"/>
<proteinExistence type="predicted"/>
<keyword evidence="4" id="KW-0804">Transcription</keyword>
<dbReference type="PANTHER" id="PTHR31001:SF85">
    <property type="entry name" value="ZN(II)2CYS6 TRANSCRIPTION FACTOR (EUROFUNG)"/>
    <property type="match status" value="1"/>
</dbReference>
<dbReference type="PANTHER" id="PTHR31001">
    <property type="entry name" value="UNCHARACTERIZED TRANSCRIPTIONAL REGULATORY PROTEIN"/>
    <property type="match status" value="1"/>
</dbReference>
<dbReference type="GO" id="GO:0003677">
    <property type="term" value="F:DNA binding"/>
    <property type="evidence" value="ECO:0007669"/>
    <property type="project" value="UniProtKB-KW"/>
</dbReference>
<dbReference type="Gene3D" id="4.10.240.10">
    <property type="entry name" value="Zn(2)-C6 fungal-type DNA-binding domain"/>
    <property type="match status" value="1"/>
</dbReference>
<dbReference type="GO" id="GO:0000981">
    <property type="term" value="F:DNA-binding transcription factor activity, RNA polymerase II-specific"/>
    <property type="evidence" value="ECO:0007669"/>
    <property type="project" value="InterPro"/>
</dbReference>
<comment type="subcellular location">
    <subcellularLocation>
        <location evidence="1">Nucleus</location>
    </subcellularLocation>
</comment>
<gene>
    <name evidence="6" type="ORF">ATEIFO6365_0002063700</name>
</gene>
<dbReference type="PROSITE" id="PS50048">
    <property type="entry name" value="ZN2_CY6_FUNGAL_2"/>
    <property type="match status" value="1"/>
</dbReference>
<protein>
    <submittedName>
        <fullName evidence="6">Putative Zn(II)2Cys6 transcription factor</fullName>
    </submittedName>
</protein>
<dbReference type="OrthoDB" id="424974at2759"/>
<dbReference type="CDD" id="cd00067">
    <property type="entry name" value="GAL4"/>
    <property type="match status" value="1"/>
</dbReference>
<evidence type="ECO:0000256" key="3">
    <source>
        <dbReference type="ARBA" id="ARBA00023125"/>
    </source>
</evidence>
<dbReference type="Pfam" id="PF00172">
    <property type="entry name" value="Zn_clus"/>
    <property type="match status" value="1"/>
</dbReference>
<keyword evidence="2" id="KW-0805">Transcription regulation</keyword>
<comment type="caution">
    <text evidence="6">The sequence shown here is derived from an EMBL/GenBank/DDBJ whole genome shotgun (WGS) entry which is preliminary data.</text>
</comment>
<dbReference type="EMBL" id="BLJY01000002">
    <property type="protein sequence ID" value="GFF13526.1"/>
    <property type="molecule type" value="Genomic_DNA"/>
</dbReference>
<evidence type="ECO:0000313" key="7">
    <source>
        <dbReference type="Proteomes" id="UP000452235"/>
    </source>
</evidence>
<keyword evidence="5" id="KW-0539">Nucleus</keyword>
<dbReference type="SMART" id="SM00066">
    <property type="entry name" value="GAL4"/>
    <property type="match status" value="1"/>
</dbReference>
<dbReference type="InterPro" id="IPR050613">
    <property type="entry name" value="Sec_Metabolite_Reg"/>
</dbReference>
<dbReference type="InterPro" id="IPR001138">
    <property type="entry name" value="Zn2Cys6_DnaBD"/>
</dbReference>
<dbReference type="GO" id="GO:0009893">
    <property type="term" value="P:positive regulation of metabolic process"/>
    <property type="evidence" value="ECO:0007669"/>
    <property type="project" value="UniProtKB-ARBA"/>
</dbReference>
<reference evidence="6 7" key="1">
    <citation type="submission" date="2020-01" db="EMBL/GenBank/DDBJ databases">
        <title>Aspergillus terreus IFO 6365 whole genome shotgun sequence.</title>
        <authorList>
            <person name="Kanamasa S."/>
            <person name="Takahashi H."/>
        </authorList>
    </citation>
    <scope>NUCLEOTIDE SEQUENCE [LARGE SCALE GENOMIC DNA]</scope>
    <source>
        <strain evidence="6 7">IFO 6365</strain>
    </source>
</reference>
<dbReference type="CDD" id="cd12148">
    <property type="entry name" value="fungal_TF_MHR"/>
    <property type="match status" value="1"/>
</dbReference>
<dbReference type="GO" id="GO:0005634">
    <property type="term" value="C:nucleus"/>
    <property type="evidence" value="ECO:0007669"/>
    <property type="project" value="UniProtKB-SubCell"/>
</dbReference>
<evidence type="ECO:0000256" key="5">
    <source>
        <dbReference type="ARBA" id="ARBA00023242"/>
    </source>
</evidence>
<sequence>MEDNNLLAHNAIQLAASTTLVHAQPVSKAKPCIACRKRKVKCDRDVPCSNCARWLIDCVYPSPIRTCARPRKLPSQAPATQAGFDSLYSSGISVLESRIAQLTAALDMQNSRLQAFFPSAGTAQACWRVFLETVNPLVKVLYRPHAYGVLQRITQARTPHAARDSEHALALAIYLACISAMKEAAVQVHFQMTKTTGIATLRSATERVTAGGTTLQALVLFISLSIYQREQKSAWTLAGPARRLDYAPGKGRSLFDAVMRRRLWWQRWYLDHRAAEDYRGKEAGSSDPDAAPAQGSMALPLNCCDAELHPNMTRLPVPQPAWTEVSFSLIRFDIAYTRRFVESNQP</sequence>
<organism evidence="6 7">
    <name type="scientific">Aspergillus terreus</name>
    <dbReference type="NCBI Taxonomy" id="33178"/>
    <lineage>
        <taxon>Eukaryota</taxon>
        <taxon>Fungi</taxon>
        <taxon>Dikarya</taxon>
        <taxon>Ascomycota</taxon>
        <taxon>Pezizomycotina</taxon>
        <taxon>Eurotiomycetes</taxon>
        <taxon>Eurotiomycetidae</taxon>
        <taxon>Eurotiales</taxon>
        <taxon>Aspergillaceae</taxon>
        <taxon>Aspergillus</taxon>
        <taxon>Aspergillus subgen. Circumdati</taxon>
    </lineage>
</organism>
<evidence type="ECO:0000256" key="4">
    <source>
        <dbReference type="ARBA" id="ARBA00023163"/>
    </source>
</evidence>
<dbReference type="VEuPathDB" id="FungiDB:ATEG_07847"/>
<name>A0A5M3YZK8_ASPTE</name>
<dbReference type="GO" id="GO:0008270">
    <property type="term" value="F:zinc ion binding"/>
    <property type="evidence" value="ECO:0007669"/>
    <property type="project" value="InterPro"/>
</dbReference>
<keyword evidence="7" id="KW-1185">Reference proteome</keyword>
<dbReference type="PROSITE" id="PS00463">
    <property type="entry name" value="ZN2_CY6_FUNGAL_1"/>
    <property type="match status" value="1"/>
</dbReference>
<evidence type="ECO:0000256" key="1">
    <source>
        <dbReference type="ARBA" id="ARBA00004123"/>
    </source>
</evidence>
<keyword evidence="3" id="KW-0238">DNA-binding</keyword>